<feature type="compositionally biased region" description="Basic and acidic residues" evidence="2">
    <location>
        <begin position="429"/>
        <end position="454"/>
    </location>
</feature>
<proteinExistence type="predicted"/>
<keyword evidence="4" id="KW-1185">Reference proteome</keyword>
<feature type="region of interest" description="Disordered" evidence="2">
    <location>
        <begin position="271"/>
        <end position="290"/>
    </location>
</feature>
<feature type="compositionally biased region" description="Acidic residues" evidence="2">
    <location>
        <begin position="538"/>
        <end position="572"/>
    </location>
</feature>
<dbReference type="Proteomes" id="UP000054560">
    <property type="component" value="Unassembled WGS sequence"/>
</dbReference>
<dbReference type="GeneID" id="25909979"/>
<feature type="compositionally biased region" description="Acidic residues" evidence="2">
    <location>
        <begin position="488"/>
        <end position="508"/>
    </location>
</feature>
<reference evidence="3 4" key="1">
    <citation type="submission" date="2011-02" db="EMBL/GenBank/DDBJ databases">
        <title>The Genome Sequence of Sphaeroforma arctica JP610.</title>
        <authorList>
            <consortium name="The Broad Institute Genome Sequencing Platform"/>
            <person name="Russ C."/>
            <person name="Cuomo C."/>
            <person name="Young S.K."/>
            <person name="Zeng Q."/>
            <person name="Gargeya S."/>
            <person name="Alvarado L."/>
            <person name="Berlin A."/>
            <person name="Chapman S.B."/>
            <person name="Chen Z."/>
            <person name="Freedman E."/>
            <person name="Gellesch M."/>
            <person name="Goldberg J."/>
            <person name="Griggs A."/>
            <person name="Gujja S."/>
            <person name="Heilman E."/>
            <person name="Heiman D."/>
            <person name="Howarth C."/>
            <person name="Mehta T."/>
            <person name="Neiman D."/>
            <person name="Pearson M."/>
            <person name="Roberts A."/>
            <person name="Saif S."/>
            <person name="Shea T."/>
            <person name="Shenoy N."/>
            <person name="Sisk P."/>
            <person name="Stolte C."/>
            <person name="Sykes S."/>
            <person name="White J."/>
            <person name="Yandava C."/>
            <person name="Burger G."/>
            <person name="Gray M.W."/>
            <person name="Holland P.W.H."/>
            <person name="King N."/>
            <person name="Lang F.B.F."/>
            <person name="Roger A.J."/>
            <person name="Ruiz-Trillo I."/>
            <person name="Haas B."/>
            <person name="Nusbaum C."/>
            <person name="Birren B."/>
        </authorList>
    </citation>
    <scope>NUCLEOTIDE SEQUENCE [LARGE SCALE GENOMIC DNA]</scope>
    <source>
        <strain evidence="3 4">JP610</strain>
    </source>
</reference>
<dbReference type="STRING" id="667725.A0A0L0FMU8"/>
<feature type="compositionally biased region" description="Basic and acidic residues" evidence="2">
    <location>
        <begin position="300"/>
        <end position="309"/>
    </location>
</feature>
<feature type="compositionally biased region" description="Acidic residues" evidence="2">
    <location>
        <begin position="583"/>
        <end position="614"/>
    </location>
</feature>
<feature type="compositionally biased region" description="Basic and acidic residues" evidence="2">
    <location>
        <begin position="281"/>
        <end position="290"/>
    </location>
</feature>
<feature type="compositionally biased region" description="Basic and acidic residues" evidence="2">
    <location>
        <begin position="615"/>
        <end position="627"/>
    </location>
</feature>
<feature type="compositionally biased region" description="Basic and acidic residues" evidence="2">
    <location>
        <begin position="634"/>
        <end position="689"/>
    </location>
</feature>
<feature type="compositionally biased region" description="Acidic residues" evidence="2">
    <location>
        <begin position="368"/>
        <end position="419"/>
    </location>
</feature>
<evidence type="ECO:0000313" key="4">
    <source>
        <dbReference type="Proteomes" id="UP000054560"/>
    </source>
</evidence>
<name>A0A0L0FMU8_9EUKA</name>
<dbReference type="AlphaFoldDB" id="A0A0L0FMU8"/>
<keyword evidence="1" id="KW-0175">Coiled coil</keyword>
<protein>
    <submittedName>
        <fullName evidence="3">Uncharacterized protein</fullName>
    </submittedName>
</protein>
<organism evidence="3 4">
    <name type="scientific">Sphaeroforma arctica JP610</name>
    <dbReference type="NCBI Taxonomy" id="667725"/>
    <lineage>
        <taxon>Eukaryota</taxon>
        <taxon>Ichthyosporea</taxon>
        <taxon>Ichthyophonida</taxon>
        <taxon>Sphaeroforma</taxon>
    </lineage>
</organism>
<dbReference type="RefSeq" id="XP_014151982.1">
    <property type="nucleotide sequence ID" value="XM_014296507.1"/>
</dbReference>
<dbReference type="EMBL" id="KQ242562">
    <property type="protein sequence ID" value="KNC78080.1"/>
    <property type="molecule type" value="Genomic_DNA"/>
</dbReference>
<gene>
    <name evidence="3" type="ORF">SARC_09475</name>
</gene>
<evidence type="ECO:0000313" key="3">
    <source>
        <dbReference type="EMBL" id="KNC78080.1"/>
    </source>
</evidence>
<dbReference type="eggNOG" id="KOG1808">
    <property type="taxonomic scope" value="Eukaryota"/>
</dbReference>
<sequence>MATHHERRTHVYILGKDMTTFGHIHFEDFPTLNKETDMVAGIYRVAFTFPANGEYFLGFSAITYNDDGEEALIHLEELVEVDTGDENLTMSDFDAFKALNKQNADLINYVRGVPPHNVFRVRERYTHPLTLIEPEHTALKTAKQAYAVKLSTADGKFVVGRDYEFALSYQKKGPCVDGKDVGTTLPCFYRMETLAKYLSAPAHIAVFHEDLQSFLHLHAAAINSESKEADEIIPVIVGDLANGDVEIEFVDAAEIDQEESDEIMSDNIAQQREDEMEAEEEREKDKEAKQVLEKYVEELVEEEKGRADVMEDDEDTNRPYRPDDDDDDGDDDDDDDDDEMQSDSYTENNTKKDDENGIDKDRSNVYIDDADAAADDDDADDAAADDDDADDTADDDDDANDDDDADDDDNDDDDDDSIDAVDAAVIKQLDQDEQKLDQEHAEAVRVGDNEKAESLEEEKIDIENSKGTAGIFSGLIEEAEEKEKEFEGDTEDNGTEEGDTVESLDEDGNSLGHMGEINGKLHVDKATEEVKINAAQVEGDDGDTVDDEGNIIDDADDSETGAESAEEVEEEVVAEKKDKGDDDGTVDDEGNIIDDADDSETGVESAEEVEEEVVVENKEKLEEDKTEQQQAAEHVLEEETELKAIEKAETQHEEKEQAVQKQEETIKEELTADKNKAAEAEAELKKMAEEVQEAEDADPMNKSEVAAERGDADTKTTEGETVAGSDDTVDTEVLAEEMGDSVDDVQVQLEVEKKKEKALEDKLELLETKDNKSRSIKAGKIKGEAQRTAGSVVRQKRHQGHVHVNEEVAYLSTIIPQSTVDHKDATPLDTSELKFSVKFTKPGYHKVVVLAKDGEDDSLIAAHYLVKVLEE</sequence>
<accession>A0A0L0FMU8</accession>
<feature type="compositionally biased region" description="Basic and acidic residues" evidence="2">
    <location>
        <begin position="349"/>
        <end position="363"/>
    </location>
</feature>
<feature type="region of interest" description="Disordered" evidence="2">
    <location>
        <begin position="534"/>
        <end position="729"/>
    </location>
</feature>
<feature type="region of interest" description="Disordered" evidence="2">
    <location>
        <begin position="300"/>
        <end position="466"/>
    </location>
</feature>
<evidence type="ECO:0000256" key="1">
    <source>
        <dbReference type="SAM" id="Coils"/>
    </source>
</evidence>
<feature type="coiled-coil region" evidence="1">
    <location>
        <begin position="742"/>
        <end position="769"/>
    </location>
</feature>
<evidence type="ECO:0000256" key="2">
    <source>
        <dbReference type="SAM" id="MobiDB-lite"/>
    </source>
</evidence>
<feature type="compositionally biased region" description="Basic and acidic residues" evidence="2">
    <location>
        <begin position="573"/>
        <end position="582"/>
    </location>
</feature>
<feature type="region of interest" description="Disordered" evidence="2">
    <location>
        <begin position="480"/>
        <end position="516"/>
    </location>
</feature>
<feature type="compositionally biased region" description="Basic and acidic residues" evidence="2">
    <location>
        <begin position="699"/>
        <end position="718"/>
    </location>
</feature>
<feature type="compositionally biased region" description="Acidic residues" evidence="2">
    <location>
        <begin position="323"/>
        <end position="341"/>
    </location>
</feature>